<reference evidence="11 12" key="1">
    <citation type="submission" date="2022-01" db="EMBL/GenBank/DDBJ databases">
        <title>A chromosome-scale genome assembly of the false clownfish, Amphiprion ocellaris.</title>
        <authorList>
            <person name="Ryu T."/>
        </authorList>
    </citation>
    <scope>NUCLEOTIDE SEQUENCE [LARGE SCALE GENOMIC DNA]</scope>
</reference>
<keyword evidence="12" id="KW-1185">Reference proteome</keyword>
<keyword evidence="4" id="KW-0808">Transferase</keyword>
<dbReference type="InterPro" id="IPR015424">
    <property type="entry name" value="PyrdxlP-dep_Trfase"/>
</dbReference>
<protein>
    <recommendedName>
        <fullName evidence="8">alanine transaminase</fullName>
        <ecNumber evidence="8">2.6.1.2</ecNumber>
    </recommendedName>
</protein>
<evidence type="ECO:0000256" key="6">
    <source>
        <dbReference type="ARBA" id="ARBA00025708"/>
    </source>
</evidence>
<proteinExistence type="inferred from homology"/>
<dbReference type="PANTHER" id="PTHR11751:SF469">
    <property type="entry name" value="ALANINE TRANSAMINASE"/>
    <property type="match status" value="1"/>
</dbReference>
<evidence type="ECO:0000256" key="4">
    <source>
        <dbReference type="ARBA" id="ARBA00022679"/>
    </source>
</evidence>
<dbReference type="InterPro" id="IPR045088">
    <property type="entry name" value="ALAT1/2-like"/>
</dbReference>
<evidence type="ECO:0000259" key="10">
    <source>
        <dbReference type="Pfam" id="PF00155"/>
    </source>
</evidence>
<dbReference type="Ensembl" id="ENSAOCT00000017625.2">
    <property type="protein sequence ID" value="ENSAOCP00000010533.2"/>
    <property type="gene ID" value="ENSAOCG00000014779.2"/>
</dbReference>
<dbReference type="SUPFAM" id="SSF53383">
    <property type="entry name" value="PLP-dependent transferases"/>
    <property type="match status" value="1"/>
</dbReference>
<dbReference type="GO" id="GO:0004021">
    <property type="term" value="F:L-alanine:2-oxoglutarate aminotransferase activity"/>
    <property type="evidence" value="ECO:0007669"/>
    <property type="project" value="UniProtKB-EC"/>
</dbReference>
<organism evidence="11 12">
    <name type="scientific">Amphiprion ocellaris</name>
    <name type="common">Clown anemonefish</name>
    <dbReference type="NCBI Taxonomy" id="80972"/>
    <lineage>
        <taxon>Eukaryota</taxon>
        <taxon>Metazoa</taxon>
        <taxon>Chordata</taxon>
        <taxon>Craniata</taxon>
        <taxon>Vertebrata</taxon>
        <taxon>Euteleostomi</taxon>
        <taxon>Actinopterygii</taxon>
        <taxon>Neopterygii</taxon>
        <taxon>Teleostei</taxon>
        <taxon>Neoteleostei</taxon>
        <taxon>Acanthomorphata</taxon>
        <taxon>Ovalentaria</taxon>
        <taxon>Pomacentridae</taxon>
        <taxon>Amphiprion</taxon>
    </lineage>
</organism>
<evidence type="ECO:0000256" key="3">
    <source>
        <dbReference type="ARBA" id="ARBA00022576"/>
    </source>
</evidence>
<dbReference type="InterPro" id="IPR015421">
    <property type="entry name" value="PyrdxlP-dep_Trfase_major"/>
</dbReference>
<dbReference type="AlphaFoldDB" id="A0A3Q1BAN9"/>
<accession>A0A3Q1BAN9</accession>
<reference evidence="11" key="2">
    <citation type="submission" date="2025-08" db="UniProtKB">
        <authorList>
            <consortium name="Ensembl"/>
        </authorList>
    </citation>
    <scope>IDENTIFICATION</scope>
</reference>
<dbReference type="FunFam" id="3.40.640.10:FF:000129">
    <property type="entry name" value="Alanine aminotransferase 2"/>
    <property type="match status" value="1"/>
</dbReference>
<evidence type="ECO:0000256" key="8">
    <source>
        <dbReference type="ARBA" id="ARBA00026106"/>
    </source>
</evidence>
<comment type="subunit">
    <text evidence="2">Homodimer.</text>
</comment>
<keyword evidence="3" id="KW-0032">Aminotransferase</keyword>
<comment type="pathway">
    <text evidence="6">Amino-acid degradation; L-alanine degradation via transaminase pathway; pyruvate from L-alanine: step 1/1.</text>
</comment>
<gene>
    <name evidence="11" type="primary">RXRB</name>
</gene>
<dbReference type="Gene3D" id="3.40.640.10">
    <property type="entry name" value="Type I PLP-dependent aspartate aminotransferase-like (Major domain)"/>
    <property type="match status" value="1"/>
</dbReference>
<comment type="catalytic activity">
    <reaction evidence="9">
        <text>L-alanine + 2-oxoglutarate = pyruvate + L-glutamate</text>
        <dbReference type="Rhea" id="RHEA:19453"/>
        <dbReference type="ChEBI" id="CHEBI:15361"/>
        <dbReference type="ChEBI" id="CHEBI:16810"/>
        <dbReference type="ChEBI" id="CHEBI:29985"/>
        <dbReference type="ChEBI" id="CHEBI:57972"/>
        <dbReference type="EC" id="2.6.1.2"/>
    </reaction>
</comment>
<sequence>MNQPRVRKTAKNPAASSVYFQVSQRTLISWLEQTKMSSLQEVNPVVLGIRTPTSLQSLAALITEQISQFSFQGVNKPFKRVIDVSSGDPHRAGMRPISFVRQVLAVCLYPELLKEESLHLDVRQRAQRLLDTCNGGSVGSYSVAACGIPQVLKAVAEFITRRDGGVCSRSEDIIFSSGSQMTLTLFFHLLASGEGEAQTGVLTPMPCPHTLPILLDVTGIALVPYRLVEERGWAVDLDELHRAVTTARGRCQPRAIYISNPGNPTGHVQDRETIEKVIRFAATEHLILLVEEVYQDSVYGQDKEFMSYKKVLFEMGKTYSETVELVSFHSISTACLGECGLRGGYMEVVNMDPAVKKYLSNMQGSSSPPVLPQLALELMVNPPTSGDSSYNTYMEEILHIKDTLSQNAQQACEFLNGLPGMSCQPAMGGVFLYPRLHLPPPVIKEAKMLGVEADVLYCQKLLEEEGVCLGAGCENGQEGTNFHIRLCVLAAPVTLEEVLARLRSFHLRLLDTFPL</sequence>
<dbReference type="InterPro" id="IPR015422">
    <property type="entry name" value="PyrdxlP-dep_Trfase_small"/>
</dbReference>
<evidence type="ECO:0000256" key="1">
    <source>
        <dbReference type="ARBA" id="ARBA00001933"/>
    </source>
</evidence>
<feature type="domain" description="Aminotransferase class I/classII large" evidence="10">
    <location>
        <begin position="147"/>
        <end position="501"/>
    </location>
</feature>
<dbReference type="EC" id="2.6.1.2" evidence="8"/>
<evidence type="ECO:0000313" key="11">
    <source>
        <dbReference type="Ensembl" id="ENSAOCP00000010533.2"/>
    </source>
</evidence>
<evidence type="ECO:0000313" key="12">
    <source>
        <dbReference type="Proteomes" id="UP001501940"/>
    </source>
</evidence>
<evidence type="ECO:0000256" key="7">
    <source>
        <dbReference type="ARBA" id="ARBA00025785"/>
    </source>
</evidence>
<dbReference type="CDD" id="cd00609">
    <property type="entry name" value="AAT_like"/>
    <property type="match status" value="1"/>
</dbReference>
<dbReference type="UniPathway" id="UPA00528">
    <property type="reaction ID" value="UER00586"/>
</dbReference>
<dbReference type="OMA" id="AFNSIDG"/>
<dbReference type="GO" id="GO:0042853">
    <property type="term" value="P:L-alanine catabolic process"/>
    <property type="evidence" value="ECO:0007669"/>
    <property type="project" value="UniProtKB-UniPathway"/>
</dbReference>
<evidence type="ECO:0000256" key="5">
    <source>
        <dbReference type="ARBA" id="ARBA00022898"/>
    </source>
</evidence>
<dbReference type="Gene3D" id="1.10.287.1970">
    <property type="match status" value="1"/>
</dbReference>
<dbReference type="Proteomes" id="UP001501940">
    <property type="component" value="Chromosome 2"/>
</dbReference>
<dbReference type="GO" id="GO:0030170">
    <property type="term" value="F:pyridoxal phosphate binding"/>
    <property type="evidence" value="ECO:0007669"/>
    <property type="project" value="InterPro"/>
</dbReference>
<comment type="cofactor">
    <cofactor evidence="1">
        <name>pyridoxal 5'-phosphate</name>
        <dbReference type="ChEBI" id="CHEBI:597326"/>
    </cofactor>
</comment>
<reference evidence="11" key="3">
    <citation type="submission" date="2025-09" db="UniProtKB">
        <authorList>
            <consortium name="Ensembl"/>
        </authorList>
    </citation>
    <scope>IDENTIFICATION</scope>
</reference>
<dbReference type="InterPro" id="IPR004839">
    <property type="entry name" value="Aminotransferase_I/II_large"/>
</dbReference>
<evidence type="ECO:0000256" key="9">
    <source>
        <dbReference type="ARBA" id="ARBA00047412"/>
    </source>
</evidence>
<dbReference type="PANTHER" id="PTHR11751">
    <property type="entry name" value="ALANINE AMINOTRANSFERASE"/>
    <property type="match status" value="1"/>
</dbReference>
<comment type="similarity">
    <text evidence="7">Belongs to the class-I pyridoxal-phosphate-dependent aminotransferase family. Alanine aminotransferase subfamily.</text>
</comment>
<dbReference type="Pfam" id="PF00155">
    <property type="entry name" value="Aminotran_1_2"/>
    <property type="match status" value="1"/>
</dbReference>
<dbReference type="Gene3D" id="3.90.1150.10">
    <property type="entry name" value="Aspartate Aminotransferase, domain 1"/>
    <property type="match status" value="1"/>
</dbReference>
<evidence type="ECO:0000256" key="2">
    <source>
        <dbReference type="ARBA" id="ARBA00011738"/>
    </source>
</evidence>
<keyword evidence="5" id="KW-0663">Pyridoxal phosphate</keyword>
<name>A0A3Q1BAN9_AMPOC</name>
<dbReference type="STRING" id="80972.ENSAOCP00000010533"/>
<dbReference type="GeneTree" id="ENSGT00940000155265"/>